<dbReference type="EMBL" id="JAYGIE010000119">
    <property type="protein sequence ID" value="MEA5480361.1"/>
    <property type="molecule type" value="Genomic_DNA"/>
</dbReference>
<comment type="caution">
    <text evidence="2">The sequence shown here is derived from an EMBL/GenBank/DDBJ whole genome shotgun (WGS) entry which is preliminary data.</text>
</comment>
<dbReference type="CDD" id="cd00257">
    <property type="entry name" value="beta-trefoil_FSCN-like"/>
    <property type="match status" value="1"/>
</dbReference>
<dbReference type="InterPro" id="IPR057893">
    <property type="entry name" value="LRV_2"/>
</dbReference>
<dbReference type="Pfam" id="PF25591">
    <property type="entry name" value="LRV_2"/>
    <property type="match status" value="1"/>
</dbReference>
<dbReference type="InterPro" id="IPR011989">
    <property type="entry name" value="ARM-like"/>
</dbReference>
<dbReference type="InterPro" id="IPR008999">
    <property type="entry name" value="Actin-crosslinking"/>
</dbReference>
<keyword evidence="3" id="KW-1185">Reference proteome</keyword>
<dbReference type="Proteomes" id="UP001301388">
    <property type="component" value="Unassembled WGS sequence"/>
</dbReference>
<dbReference type="SUPFAM" id="SSF50405">
    <property type="entry name" value="Actin-crosslinking proteins"/>
    <property type="match status" value="1"/>
</dbReference>
<organism evidence="2 3">
    <name type="scientific">Pseudanabaena galeata UHCC 0370</name>
    <dbReference type="NCBI Taxonomy" id="3110310"/>
    <lineage>
        <taxon>Bacteria</taxon>
        <taxon>Bacillati</taxon>
        <taxon>Cyanobacteriota</taxon>
        <taxon>Cyanophyceae</taxon>
        <taxon>Pseudanabaenales</taxon>
        <taxon>Pseudanabaenaceae</taxon>
        <taxon>Pseudanabaena</taxon>
    </lineage>
</organism>
<accession>A0ABU5TPY3</accession>
<evidence type="ECO:0000313" key="2">
    <source>
        <dbReference type="EMBL" id="MEA5480361.1"/>
    </source>
</evidence>
<name>A0ABU5TPY3_9CYAN</name>
<sequence>MDKKPIEINSDYFDRNFKRVISIEGSNIRELVAKDPNTPPATLTKLSKDLFWIREAVANNPSTPINVLTWLKNDTYVEVINAAEKNLDCQQRSHLLTVKYGCQVSIKACNSKYAMCRLNRHAKLAARADHINDWEKFEIVNVANSLLENKNTPVRYGDKVAFRSLANDKFVSSDLGNHGRLIASVPHIKEWEIFTVLPFKDDDKLGTNIEYEDKFTLQVHSSKQVYCRVKENGRICIDSIRTDGSEVFTFIKPSN</sequence>
<evidence type="ECO:0000259" key="1">
    <source>
        <dbReference type="Pfam" id="PF25591"/>
    </source>
</evidence>
<dbReference type="RefSeq" id="WP_323263370.1">
    <property type="nucleotide sequence ID" value="NZ_JAYGIE010000119.1"/>
</dbReference>
<reference evidence="2 3" key="1">
    <citation type="submission" date="2023-12" db="EMBL/GenBank/DDBJ databases">
        <title>Baltic Sea Cyanobacteria.</title>
        <authorList>
            <person name="Delbaje E."/>
            <person name="Fewer D.P."/>
            <person name="Shishido T.K."/>
        </authorList>
    </citation>
    <scope>NUCLEOTIDE SEQUENCE [LARGE SCALE GENOMIC DNA]</scope>
    <source>
        <strain evidence="2 3">UHCC 0370</strain>
    </source>
</reference>
<dbReference type="Gene3D" id="1.25.10.10">
    <property type="entry name" value="Leucine-rich Repeat Variant"/>
    <property type="match status" value="1"/>
</dbReference>
<feature type="domain" description="Leucine rich repeat variant" evidence="1">
    <location>
        <begin position="32"/>
        <end position="73"/>
    </location>
</feature>
<proteinExistence type="predicted"/>
<protein>
    <recommendedName>
        <fullName evidence="1">Leucine rich repeat variant domain-containing protein</fullName>
    </recommendedName>
</protein>
<evidence type="ECO:0000313" key="3">
    <source>
        <dbReference type="Proteomes" id="UP001301388"/>
    </source>
</evidence>
<dbReference type="Gene3D" id="2.80.10.50">
    <property type="match status" value="1"/>
</dbReference>
<gene>
    <name evidence="2" type="ORF">VB774_22230</name>
</gene>